<evidence type="ECO:0008006" key="3">
    <source>
        <dbReference type="Google" id="ProtNLM"/>
    </source>
</evidence>
<dbReference type="eggNOG" id="ENOG502SCM7">
    <property type="taxonomic scope" value="Eukaryota"/>
</dbReference>
<gene>
    <name evidence="1" type="ORF">CC1G_09702</name>
</gene>
<dbReference type="PANTHER" id="PTHR36166:SF1">
    <property type="entry name" value="SRPBCC DOMAIN-CONTAINING PROTEIN"/>
    <property type="match status" value="1"/>
</dbReference>
<dbReference type="Proteomes" id="UP000001861">
    <property type="component" value="Unassembled WGS sequence"/>
</dbReference>
<dbReference type="PANTHER" id="PTHR36166">
    <property type="entry name" value="CHROMOSOME 9, WHOLE GENOME SHOTGUN SEQUENCE"/>
    <property type="match status" value="1"/>
</dbReference>
<dbReference type="AlphaFoldDB" id="A8NJD8"/>
<comment type="caution">
    <text evidence="1">The sequence shown here is derived from an EMBL/GenBank/DDBJ whole genome shotgun (WGS) entry which is preliminary data.</text>
</comment>
<dbReference type="KEGG" id="cci:CC1G_09702"/>
<reference evidence="1 2" key="1">
    <citation type="journal article" date="2010" name="Proc. Natl. Acad. Sci. U.S.A.">
        <title>Insights into evolution of multicellular fungi from the assembled chromosomes of the mushroom Coprinopsis cinerea (Coprinus cinereus).</title>
        <authorList>
            <person name="Stajich J.E."/>
            <person name="Wilke S.K."/>
            <person name="Ahren D."/>
            <person name="Au C.H."/>
            <person name="Birren B.W."/>
            <person name="Borodovsky M."/>
            <person name="Burns C."/>
            <person name="Canback B."/>
            <person name="Casselton L.A."/>
            <person name="Cheng C.K."/>
            <person name="Deng J."/>
            <person name="Dietrich F.S."/>
            <person name="Fargo D.C."/>
            <person name="Farman M.L."/>
            <person name="Gathman A.C."/>
            <person name="Goldberg J."/>
            <person name="Guigo R."/>
            <person name="Hoegger P.J."/>
            <person name="Hooker J.B."/>
            <person name="Huggins A."/>
            <person name="James T.Y."/>
            <person name="Kamada T."/>
            <person name="Kilaru S."/>
            <person name="Kodira C."/>
            <person name="Kues U."/>
            <person name="Kupfer D."/>
            <person name="Kwan H.S."/>
            <person name="Lomsadze A."/>
            <person name="Li W."/>
            <person name="Lilly W.W."/>
            <person name="Ma L.J."/>
            <person name="Mackey A.J."/>
            <person name="Manning G."/>
            <person name="Martin F."/>
            <person name="Muraguchi H."/>
            <person name="Natvig D.O."/>
            <person name="Palmerini H."/>
            <person name="Ramesh M.A."/>
            <person name="Rehmeyer C.J."/>
            <person name="Roe B.A."/>
            <person name="Shenoy N."/>
            <person name="Stanke M."/>
            <person name="Ter-Hovhannisyan V."/>
            <person name="Tunlid A."/>
            <person name="Velagapudi R."/>
            <person name="Vision T.J."/>
            <person name="Zeng Q."/>
            <person name="Zolan M.E."/>
            <person name="Pukkila P.J."/>
        </authorList>
    </citation>
    <scope>NUCLEOTIDE SEQUENCE [LARGE SCALE GENOMIC DNA]</scope>
    <source>
        <strain evidence="2">Okayama-7 / 130 / ATCC MYA-4618 / FGSC 9003</strain>
    </source>
</reference>
<accession>A8NJD8</accession>
<organism evidence="1 2">
    <name type="scientific">Coprinopsis cinerea (strain Okayama-7 / 130 / ATCC MYA-4618 / FGSC 9003)</name>
    <name type="common">Inky cap fungus</name>
    <name type="synonym">Hormographiella aspergillata</name>
    <dbReference type="NCBI Taxonomy" id="240176"/>
    <lineage>
        <taxon>Eukaryota</taxon>
        <taxon>Fungi</taxon>
        <taxon>Dikarya</taxon>
        <taxon>Basidiomycota</taxon>
        <taxon>Agaricomycotina</taxon>
        <taxon>Agaricomycetes</taxon>
        <taxon>Agaricomycetidae</taxon>
        <taxon>Agaricales</taxon>
        <taxon>Agaricineae</taxon>
        <taxon>Psathyrellaceae</taxon>
        <taxon>Coprinopsis</taxon>
    </lineage>
</organism>
<evidence type="ECO:0000313" key="2">
    <source>
        <dbReference type="Proteomes" id="UP000001861"/>
    </source>
</evidence>
<protein>
    <recommendedName>
        <fullName evidence="3">SRPBCC domain-containing protein</fullName>
    </recommendedName>
</protein>
<dbReference type="CDD" id="cd07822">
    <property type="entry name" value="SRPBCC_4"/>
    <property type="match status" value="1"/>
</dbReference>
<dbReference type="Pfam" id="PF10604">
    <property type="entry name" value="Polyketide_cyc2"/>
    <property type="match status" value="1"/>
</dbReference>
<dbReference type="OrthoDB" id="509124at2759"/>
<sequence length="180" mass="19890">MPRDTRVPPLASDGVFAVTGSSVINAPPDKVWHTLMDFQSYGEWNPFVRGQRLVDASGRTSTSQTPSEGQFLDISPVHLPPTMGNPGLFGKNSAFVEITVLDTENYRAAWETAGPVPAWLLHSERWQTLTTLPDGKTRYDTIEVFSGFAAYLVQLFVGSALKKGFQAMADTLKERAERQE</sequence>
<proteinExistence type="predicted"/>
<dbReference type="InterPro" id="IPR019587">
    <property type="entry name" value="Polyketide_cyclase/dehydratase"/>
</dbReference>
<dbReference type="SUPFAM" id="SSF55961">
    <property type="entry name" value="Bet v1-like"/>
    <property type="match status" value="1"/>
</dbReference>
<dbReference type="InParanoid" id="A8NJD8"/>
<dbReference type="Gene3D" id="3.30.530.20">
    <property type="match status" value="1"/>
</dbReference>
<evidence type="ECO:0000313" key="1">
    <source>
        <dbReference type="EMBL" id="EAU87605.1"/>
    </source>
</evidence>
<dbReference type="VEuPathDB" id="FungiDB:CC1G_09702"/>
<keyword evidence="2" id="KW-1185">Reference proteome</keyword>
<dbReference type="EMBL" id="AACS02000010">
    <property type="protein sequence ID" value="EAU87605.1"/>
    <property type="molecule type" value="Genomic_DNA"/>
</dbReference>
<dbReference type="RefSeq" id="XP_001834202.1">
    <property type="nucleotide sequence ID" value="XM_001834150.2"/>
</dbReference>
<dbReference type="GeneID" id="6010708"/>
<dbReference type="OMA" id="LHTERWQ"/>
<dbReference type="InterPro" id="IPR023393">
    <property type="entry name" value="START-like_dom_sf"/>
</dbReference>
<name>A8NJD8_COPC7</name>